<proteinExistence type="predicted"/>
<organism evidence="3 4">
    <name type="scientific">Planotetraspora phitsanulokensis</name>
    <dbReference type="NCBI Taxonomy" id="575192"/>
    <lineage>
        <taxon>Bacteria</taxon>
        <taxon>Bacillati</taxon>
        <taxon>Actinomycetota</taxon>
        <taxon>Actinomycetes</taxon>
        <taxon>Streptosporangiales</taxon>
        <taxon>Streptosporangiaceae</taxon>
        <taxon>Planotetraspora</taxon>
    </lineage>
</organism>
<dbReference type="RefSeq" id="WP_204071982.1">
    <property type="nucleotide sequence ID" value="NZ_BAABHI010000012.1"/>
</dbReference>
<feature type="transmembrane region" description="Helical" evidence="2">
    <location>
        <begin position="305"/>
        <end position="326"/>
    </location>
</feature>
<dbReference type="GO" id="GO:0005975">
    <property type="term" value="P:carbohydrate metabolic process"/>
    <property type="evidence" value="ECO:0007669"/>
    <property type="project" value="UniProtKB-ARBA"/>
</dbReference>
<keyword evidence="4" id="KW-1185">Reference proteome</keyword>
<sequence length="340" mass="35857">MTSTCAKCGFQNVGGAQFCANPACGAYLPWDRARQPETGRVPVAEQRAGVRVELAETALTVEPGQTAETQVTIHNTGTRVEQFEVRLFGPAAVWGQADPAELAVYPGTKATCAVRFTPPRSSSAGAGRWDFGVLVESSVNAGLHADATGWLTVGTFSALTAELWPQVTRGRGTTEHSLILVNGGNLSEVVKLGAADDSGELRLDLPASVSAGPGRTTVPVRVTVVSGQDDGRTYRFTVTATPRDRTPIVVNGSRAVPAAPRPQPAPAPAPSPPRPEPPPEPPRPQVVYVPAGAPRQRTAGCLGGLIRLVLWCAFIALLLAAASWAYDNQDQVRSWLESLQ</sequence>
<feature type="compositionally biased region" description="Pro residues" evidence="1">
    <location>
        <begin position="259"/>
        <end position="284"/>
    </location>
</feature>
<keyword evidence="2" id="KW-1133">Transmembrane helix</keyword>
<dbReference type="AlphaFoldDB" id="A0A8J3U3E9"/>
<gene>
    <name evidence="3" type="ORF">Pph01_12550</name>
</gene>
<dbReference type="Proteomes" id="UP000622547">
    <property type="component" value="Unassembled WGS sequence"/>
</dbReference>
<feature type="region of interest" description="Disordered" evidence="1">
    <location>
        <begin position="253"/>
        <end position="284"/>
    </location>
</feature>
<evidence type="ECO:0000313" key="3">
    <source>
        <dbReference type="EMBL" id="GII36252.1"/>
    </source>
</evidence>
<name>A0A8J3U3E9_9ACTN</name>
<accession>A0A8J3U3E9</accession>
<dbReference type="Gene3D" id="2.60.40.10">
    <property type="entry name" value="Immunoglobulins"/>
    <property type="match status" value="1"/>
</dbReference>
<evidence type="ECO:0000313" key="4">
    <source>
        <dbReference type="Proteomes" id="UP000622547"/>
    </source>
</evidence>
<dbReference type="InterPro" id="IPR013783">
    <property type="entry name" value="Ig-like_fold"/>
</dbReference>
<dbReference type="EMBL" id="BOOP01000004">
    <property type="protein sequence ID" value="GII36252.1"/>
    <property type="molecule type" value="Genomic_DNA"/>
</dbReference>
<evidence type="ECO:0000256" key="1">
    <source>
        <dbReference type="SAM" id="MobiDB-lite"/>
    </source>
</evidence>
<evidence type="ECO:0000256" key="2">
    <source>
        <dbReference type="SAM" id="Phobius"/>
    </source>
</evidence>
<reference evidence="3 4" key="1">
    <citation type="submission" date="2021-01" db="EMBL/GenBank/DDBJ databases">
        <title>Whole genome shotgun sequence of Planotetraspora phitsanulokensis NBRC 104273.</title>
        <authorList>
            <person name="Komaki H."/>
            <person name="Tamura T."/>
        </authorList>
    </citation>
    <scope>NUCLEOTIDE SEQUENCE [LARGE SCALE GENOMIC DNA]</scope>
    <source>
        <strain evidence="3 4">NBRC 104273</strain>
    </source>
</reference>
<keyword evidence="2" id="KW-0472">Membrane</keyword>
<protein>
    <submittedName>
        <fullName evidence="3">Uncharacterized protein</fullName>
    </submittedName>
</protein>
<comment type="caution">
    <text evidence="3">The sequence shown here is derived from an EMBL/GenBank/DDBJ whole genome shotgun (WGS) entry which is preliminary data.</text>
</comment>
<keyword evidence="2" id="KW-0812">Transmembrane</keyword>